<accession>A0ABS7L2D1</accession>
<comment type="similarity">
    <text evidence="1">Belongs to the PemK/MazF family.</text>
</comment>
<evidence type="ECO:0000256" key="1">
    <source>
        <dbReference type="ARBA" id="ARBA00007521"/>
    </source>
</evidence>
<protein>
    <submittedName>
        <fullName evidence="3">Type II toxin-antitoxin system PemK/MazF family toxin</fullName>
    </submittedName>
</protein>
<evidence type="ECO:0000256" key="2">
    <source>
        <dbReference type="ARBA" id="ARBA00022649"/>
    </source>
</evidence>
<dbReference type="Proteomes" id="UP001299068">
    <property type="component" value="Unassembled WGS sequence"/>
</dbReference>
<sequence length="47" mass="5401">MRCKRGDVFWCNIDNSIGSEQDGTRPVVIIQNDISLDLIEKERVHSI</sequence>
<dbReference type="EMBL" id="JAIKTU010000018">
    <property type="protein sequence ID" value="MBY0757189.1"/>
    <property type="molecule type" value="Genomic_DNA"/>
</dbReference>
<keyword evidence="2" id="KW-1277">Toxin-antitoxin system</keyword>
<dbReference type="InterPro" id="IPR003477">
    <property type="entry name" value="PemK-like"/>
</dbReference>
<evidence type="ECO:0000313" key="3">
    <source>
        <dbReference type="EMBL" id="MBY0757189.1"/>
    </source>
</evidence>
<keyword evidence="4" id="KW-1185">Reference proteome</keyword>
<dbReference type="Gene3D" id="2.30.30.110">
    <property type="match status" value="1"/>
</dbReference>
<dbReference type="InterPro" id="IPR011067">
    <property type="entry name" value="Plasmid_toxin/cell-grow_inhib"/>
</dbReference>
<dbReference type="Pfam" id="PF02452">
    <property type="entry name" value="PemK_toxin"/>
    <property type="match status" value="1"/>
</dbReference>
<comment type="caution">
    <text evidence="3">The sequence shown here is derived from an EMBL/GenBank/DDBJ whole genome shotgun (WGS) entry which is preliminary data.</text>
</comment>
<dbReference type="SUPFAM" id="SSF50118">
    <property type="entry name" value="Cell growth inhibitor/plasmid maintenance toxic component"/>
    <property type="match status" value="1"/>
</dbReference>
<reference evidence="3 4" key="1">
    <citation type="journal article" date="2021" name="Cell Host Microbe">
        <title>in vivo commensal control of Clostridioides difficile virulence.</title>
        <authorList>
            <person name="Girinathan B.P."/>
            <person name="Dibenedetto N."/>
            <person name="Worley J.N."/>
            <person name="Peltier J."/>
            <person name="Arrieta-Ortiz M.L."/>
            <person name="Rupa Christinal Immanuel S."/>
            <person name="Lavin R."/>
            <person name="Delaney M.L."/>
            <person name="Cummins C."/>
            <person name="Hoffmann M."/>
            <person name="Luo Y."/>
            <person name="Gonzalez-Escalona N."/>
            <person name="Allard M."/>
            <person name="Onderdonk A.B."/>
            <person name="Gerber G.K."/>
            <person name="Sonenshein A.L."/>
            <person name="Baliga N."/>
            <person name="Dupuy B."/>
            <person name="Bry L."/>
        </authorList>
    </citation>
    <scope>NUCLEOTIDE SEQUENCE [LARGE SCALE GENOMIC DNA]</scope>
    <source>
        <strain evidence="3 4">DSM 599</strain>
    </source>
</reference>
<organism evidence="3 4">
    <name type="scientific">Clostridium sardiniense</name>
    <name type="common">Clostridium absonum</name>
    <dbReference type="NCBI Taxonomy" id="29369"/>
    <lineage>
        <taxon>Bacteria</taxon>
        <taxon>Bacillati</taxon>
        <taxon>Bacillota</taxon>
        <taxon>Clostridia</taxon>
        <taxon>Eubacteriales</taxon>
        <taxon>Clostridiaceae</taxon>
        <taxon>Clostridium</taxon>
    </lineage>
</organism>
<gene>
    <name evidence="3" type="ORF">K5V21_17295</name>
</gene>
<evidence type="ECO:0000313" key="4">
    <source>
        <dbReference type="Proteomes" id="UP001299068"/>
    </source>
</evidence>
<name>A0ABS7L2D1_CLOSR</name>
<proteinExistence type="inferred from homology"/>